<feature type="compositionally biased region" description="Low complexity" evidence="1">
    <location>
        <begin position="95"/>
        <end position="119"/>
    </location>
</feature>
<organism evidence="2 3">
    <name type="scientific">Ooceraea biroi</name>
    <name type="common">Clonal raider ant</name>
    <name type="synonym">Cerapachys biroi</name>
    <dbReference type="NCBI Taxonomy" id="2015173"/>
    <lineage>
        <taxon>Eukaryota</taxon>
        <taxon>Metazoa</taxon>
        <taxon>Ecdysozoa</taxon>
        <taxon>Arthropoda</taxon>
        <taxon>Hexapoda</taxon>
        <taxon>Insecta</taxon>
        <taxon>Pterygota</taxon>
        <taxon>Neoptera</taxon>
        <taxon>Endopterygota</taxon>
        <taxon>Hymenoptera</taxon>
        <taxon>Apocrita</taxon>
        <taxon>Aculeata</taxon>
        <taxon>Formicoidea</taxon>
        <taxon>Formicidae</taxon>
        <taxon>Dorylinae</taxon>
        <taxon>Ooceraea</taxon>
    </lineage>
</organism>
<protein>
    <submittedName>
        <fullName evidence="2">Uncharacterized protein</fullName>
    </submittedName>
</protein>
<sequence length="119" mass="12906">MDSHSASGICKQRFPGVPTDTNAITVSPFHFTAIIRSSKPPDIVKRVLSTRPVKFPVRPRQQRRKGAQPSRVVPLNDSLKEHLTSPGGCLIRLDQAGGSQAGRQAGRQTGRQAGSPRRS</sequence>
<comment type="caution">
    <text evidence="2">The sequence shown here is derived from an EMBL/GenBank/DDBJ whole genome shotgun (WGS) entry which is preliminary data.</text>
</comment>
<evidence type="ECO:0000313" key="3">
    <source>
        <dbReference type="Proteomes" id="UP000279307"/>
    </source>
</evidence>
<dbReference type="Proteomes" id="UP000279307">
    <property type="component" value="Chromosome 8"/>
</dbReference>
<proteinExistence type="predicted"/>
<name>A0A3L8DGZ5_OOCBI</name>
<dbReference type="AlphaFoldDB" id="A0A3L8DGZ5"/>
<gene>
    <name evidence="2" type="ORF">DMN91_008272</name>
</gene>
<dbReference type="EMBL" id="QOIP01000008">
    <property type="protein sequence ID" value="RLU19715.1"/>
    <property type="molecule type" value="Genomic_DNA"/>
</dbReference>
<feature type="region of interest" description="Disordered" evidence="1">
    <location>
        <begin position="56"/>
        <end position="119"/>
    </location>
</feature>
<evidence type="ECO:0000313" key="2">
    <source>
        <dbReference type="EMBL" id="RLU19715.1"/>
    </source>
</evidence>
<evidence type="ECO:0000256" key="1">
    <source>
        <dbReference type="SAM" id="MobiDB-lite"/>
    </source>
</evidence>
<accession>A0A3L8DGZ5</accession>
<reference evidence="2 3" key="1">
    <citation type="journal article" date="2018" name="Genome Res.">
        <title>The genomic architecture and molecular evolution of ant odorant receptors.</title>
        <authorList>
            <person name="McKenzie S.K."/>
            <person name="Kronauer D.J.C."/>
        </authorList>
    </citation>
    <scope>NUCLEOTIDE SEQUENCE [LARGE SCALE GENOMIC DNA]</scope>
    <source>
        <strain evidence="2">Clonal line C1</strain>
    </source>
</reference>